<dbReference type="EMBL" id="LCAW01000005">
    <property type="protein sequence ID" value="KKR99529.1"/>
    <property type="molecule type" value="Genomic_DNA"/>
</dbReference>
<dbReference type="AlphaFoldDB" id="A0A0G0VF52"/>
<evidence type="ECO:0000313" key="11">
    <source>
        <dbReference type="EMBL" id="KKR99529.1"/>
    </source>
</evidence>
<keyword evidence="5" id="KW-0064">Aspartyl protease</keyword>
<evidence type="ECO:0000256" key="9">
    <source>
        <dbReference type="RuleBase" id="RU004181"/>
    </source>
</evidence>
<sequence length="145" mass="16201">MLSKQKAIVIAVVFTAIDIAIKYFAVAQPSFWKEGCLNSIVCLKLHQNQGIAFGIPIPMWVTIIISALIIAILAVLFVDHWKQSSKLLPAIIFIMFGALNNFFDRVINNSTTDYLIFFNLSAINLADILIVSGVILILWYSRKEG</sequence>
<dbReference type="InterPro" id="IPR001872">
    <property type="entry name" value="Peptidase_A8"/>
</dbReference>
<name>A0A0G0VF52_9BACT</name>
<dbReference type="PANTHER" id="PTHR33695">
    <property type="entry name" value="LIPOPROTEIN SIGNAL PEPTIDASE"/>
    <property type="match status" value="1"/>
</dbReference>
<feature type="transmembrane region" description="Helical" evidence="10">
    <location>
        <begin position="115"/>
        <end position="140"/>
    </location>
</feature>
<evidence type="ECO:0000313" key="12">
    <source>
        <dbReference type="Proteomes" id="UP000033930"/>
    </source>
</evidence>
<evidence type="ECO:0000256" key="6">
    <source>
        <dbReference type="ARBA" id="ARBA00022801"/>
    </source>
</evidence>
<accession>A0A0G0VF52</accession>
<keyword evidence="4 10" id="KW-0812">Transmembrane</keyword>
<dbReference type="PRINTS" id="PR00781">
    <property type="entry name" value="LIPOSIGPTASE"/>
</dbReference>
<evidence type="ECO:0000256" key="5">
    <source>
        <dbReference type="ARBA" id="ARBA00022750"/>
    </source>
</evidence>
<evidence type="ECO:0000256" key="3">
    <source>
        <dbReference type="ARBA" id="ARBA00022670"/>
    </source>
</evidence>
<organism evidence="11 12">
    <name type="scientific">Candidatus Uhrbacteria bacterium GW2011_GWC1_41_20</name>
    <dbReference type="NCBI Taxonomy" id="1618983"/>
    <lineage>
        <taxon>Bacteria</taxon>
        <taxon>Candidatus Uhriibacteriota</taxon>
    </lineage>
</organism>
<keyword evidence="6" id="KW-0378">Hydrolase</keyword>
<feature type="transmembrane region" description="Helical" evidence="10">
    <location>
        <begin position="57"/>
        <end position="78"/>
    </location>
</feature>
<evidence type="ECO:0000256" key="4">
    <source>
        <dbReference type="ARBA" id="ARBA00022692"/>
    </source>
</evidence>
<keyword evidence="11" id="KW-0449">Lipoprotein</keyword>
<keyword evidence="8 10" id="KW-0472">Membrane</keyword>
<dbReference type="Proteomes" id="UP000033930">
    <property type="component" value="Unassembled WGS sequence"/>
</dbReference>
<feature type="transmembrane region" description="Helical" evidence="10">
    <location>
        <begin position="7"/>
        <end position="25"/>
    </location>
</feature>
<gene>
    <name evidence="11" type="ORF">UU50_C0005G0036</name>
</gene>
<proteinExistence type="inferred from homology"/>
<keyword evidence="3" id="KW-0645">Protease</keyword>
<dbReference type="GO" id="GO:0016020">
    <property type="term" value="C:membrane"/>
    <property type="evidence" value="ECO:0007669"/>
    <property type="project" value="InterPro"/>
</dbReference>
<keyword evidence="7 10" id="KW-1133">Transmembrane helix</keyword>
<reference evidence="11 12" key="1">
    <citation type="journal article" date="2015" name="Nature">
        <title>rRNA introns, odd ribosomes, and small enigmatic genomes across a large radiation of phyla.</title>
        <authorList>
            <person name="Brown C.T."/>
            <person name="Hug L.A."/>
            <person name="Thomas B.C."/>
            <person name="Sharon I."/>
            <person name="Castelle C.J."/>
            <person name="Singh A."/>
            <person name="Wilkins M.J."/>
            <person name="Williams K.H."/>
            <person name="Banfield J.F."/>
        </authorList>
    </citation>
    <scope>NUCLEOTIDE SEQUENCE [LARGE SCALE GENOMIC DNA]</scope>
</reference>
<evidence type="ECO:0000256" key="1">
    <source>
        <dbReference type="ARBA" id="ARBA00006139"/>
    </source>
</evidence>
<comment type="caution">
    <text evidence="11">The sequence shown here is derived from an EMBL/GenBank/DDBJ whole genome shotgun (WGS) entry which is preliminary data.</text>
</comment>
<comment type="similarity">
    <text evidence="1 9">Belongs to the peptidase A8 family.</text>
</comment>
<evidence type="ECO:0000256" key="8">
    <source>
        <dbReference type="ARBA" id="ARBA00023136"/>
    </source>
</evidence>
<protein>
    <submittedName>
        <fullName evidence="11">Lipoprotein signal peptidase</fullName>
    </submittedName>
</protein>
<feature type="transmembrane region" description="Helical" evidence="10">
    <location>
        <begin position="87"/>
        <end position="103"/>
    </location>
</feature>
<dbReference type="GO" id="GO:0004190">
    <property type="term" value="F:aspartic-type endopeptidase activity"/>
    <property type="evidence" value="ECO:0007669"/>
    <property type="project" value="UniProtKB-KW"/>
</dbReference>
<evidence type="ECO:0000256" key="7">
    <source>
        <dbReference type="ARBA" id="ARBA00022989"/>
    </source>
</evidence>
<dbReference type="GO" id="GO:0006508">
    <property type="term" value="P:proteolysis"/>
    <property type="evidence" value="ECO:0007669"/>
    <property type="project" value="UniProtKB-KW"/>
</dbReference>
<dbReference type="PANTHER" id="PTHR33695:SF1">
    <property type="entry name" value="LIPOPROTEIN SIGNAL PEPTIDASE"/>
    <property type="match status" value="1"/>
</dbReference>
<evidence type="ECO:0000256" key="2">
    <source>
        <dbReference type="ARBA" id="ARBA00022475"/>
    </source>
</evidence>
<keyword evidence="2" id="KW-1003">Cell membrane</keyword>
<dbReference type="Pfam" id="PF01252">
    <property type="entry name" value="Peptidase_A8"/>
    <property type="match status" value="1"/>
</dbReference>
<evidence type="ECO:0000256" key="10">
    <source>
        <dbReference type="SAM" id="Phobius"/>
    </source>
</evidence>